<evidence type="ECO:0000313" key="2">
    <source>
        <dbReference type="Proteomes" id="UP000249390"/>
    </source>
</evidence>
<accession>A0A328DQN2</accession>
<dbReference type="Proteomes" id="UP000249390">
    <property type="component" value="Unassembled WGS sequence"/>
</dbReference>
<comment type="caution">
    <text evidence="1">The sequence shown here is derived from an EMBL/GenBank/DDBJ whole genome shotgun (WGS) entry which is preliminary data.</text>
</comment>
<dbReference type="AlphaFoldDB" id="A0A328DQN2"/>
<protein>
    <submittedName>
        <fullName evidence="1">Uncharacterized protein</fullName>
    </submittedName>
</protein>
<evidence type="ECO:0000313" key="1">
    <source>
        <dbReference type="EMBL" id="RAL47904.1"/>
    </source>
</evidence>
<dbReference type="EMBL" id="NQVE01000107">
    <property type="protein sequence ID" value="RAL47904.1"/>
    <property type="molecule type" value="Genomic_DNA"/>
</dbReference>
<organism evidence="1 2">
    <name type="scientific">Cuscuta australis</name>
    <dbReference type="NCBI Taxonomy" id="267555"/>
    <lineage>
        <taxon>Eukaryota</taxon>
        <taxon>Viridiplantae</taxon>
        <taxon>Streptophyta</taxon>
        <taxon>Embryophyta</taxon>
        <taxon>Tracheophyta</taxon>
        <taxon>Spermatophyta</taxon>
        <taxon>Magnoliopsida</taxon>
        <taxon>eudicotyledons</taxon>
        <taxon>Gunneridae</taxon>
        <taxon>Pentapetalae</taxon>
        <taxon>asterids</taxon>
        <taxon>lamiids</taxon>
        <taxon>Solanales</taxon>
        <taxon>Convolvulaceae</taxon>
        <taxon>Cuscuteae</taxon>
        <taxon>Cuscuta</taxon>
        <taxon>Cuscuta subgen. Grammica</taxon>
        <taxon>Cuscuta sect. Cleistogrammica</taxon>
    </lineage>
</organism>
<gene>
    <name evidence="1" type="ORF">DM860_017382</name>
</gene>
<sequence length="120" mass="13645">MKRLIPADLEPTGMQIVDWSLSFPPLSTTNSPLLLESQWHFVEVAPSNLEISHPSLARGGWPKDSISQEAVGHKIDRERCLPFLISKIVLLESEDWKSNTLLSIEIEIFIPLILGPWYRL</sequence>
<reference evidence="1 2" key="1">
    <citation type="submission" date="2018-06" db="EMBL/GenBank/DDBJ databases">
        <title>The Genome of Cuscuta australis (Dodder) Provides Insight into the Evolution of Plant Parasitism.</title>
        <authorList>
            <person name="Liu H."/>
        </authorList>
    </citation>
    <scope>NUCLEOTIDE SEQUENCE [LARGE SCALE GENOMIC DNA]</scope>
    <source>
        <strain evidence="2">cv. Yunnan</strain>
        <tissue evidence="1">Vines</tissue>
    </source>
</reference>
<proteinExistence type="predicted"/>
<name>A0A328DQN2_9ASTE</name>
<keyword evidence="2" id="KW-1185">Reference proteome</keyword>